<sequence length="685" mass="75132">MAAADIRVYAGGIGGSVGEDDIRKTFAKFGEIARVEIVRTKGRGFAYFDLVPSKPNSFHNLLSIYNGCAWKGGKLRLEKAREHYLARLRREWADDSELRAAPIESNDAEKSTAVQDRSKKFVDSEKQLCVYFPKLRKVKSLPFRGTGKHKYSFQRVDVPPMPKHFCDCDEHTDSTQSLKMEQPHEDDILCGGIEAEELNLMKSVMNKLFKDEKYLESTQNGAVVLEEDVSPEDATPFIEDSNGSLVDDDDDLVINITSYKGNTKAMSQPSEVSTRKTSKTRDAPTVKSIQILTDGQNVNAISSKKRRMSLISAEDLFKKPSAANRGELAGHSNTVVVEDDDNLVINVVPGAGKPKAITHLSDFIVPEKPDTSTKDVPKNQTSKKKRKSLNSVEALPEESSVASKDELTLCSNVPGGNSISVSTGSSLELNRPRAQPLWSRKSPWKALIGSGDDKSFSISNILPSHDLGNDQHLGPDNSKESTAIFAENPTVGPPAGMDDESIEPQTLPNDGFEKQKSDPSFSKSGRGSFWRHDSSWTQLVNSRDTSFSVSHVLPVSGCEGNVLLADMAADKSGSIELGNRPVKEGSDWPLSGEERKQKPVRSSGVAAQVEDKKTRDGNNTASCRETSMPSDAETTFAVTEEGRHRASHALMIDPDEPCPFMRSEASLRDWANTKAALTGSRKRKK</sequence>
<name>A0ACB9RBS7_9MYRT</name>
<keyword evidence="2" id="KW-1185">Reference proteome</keyword>
<evidence type="ECO:0000313" key="1">
    <source>
        <dbReference type="EMBL" id="KAI4376380.1"/>
    </source>
</evidence>
<dbReference type="Proteomes" id="UP001057402">
    <property type="component" value="Chromosome 4"/>
</dbReference>
<protein>
    <submittedName>
        <fullName evidence="1">Uncharacterized protein</fullName>
    </submittedName>
</protein>
<evidence type="ECO:0000313" key="2">
    <source>
        <dbReference type="Proteomes" id="UP001057402"/>
    </source>
</evidence>
<organism evidence="1 2">
    <name type="scientific">Melastoma candidum</name>
    <dbReference type="NCBI Taxonomy" id="119954"/>
    <lineage>
        <taxon>Eukaryota</taxon>
        <taxon>Viridiplantae</taxon>
        <taxon>Streptophyta</taxon>
        <taxon>Embryophyta</taxon>
        <taxon>Tracheophyta</taxon>
        <taxon>Spermatophyta</taxon>
        <taxon>Magnoliopsida</taxon>
        <taxon>eudicotyledons</taxon>
        <taxon>Gunneridae</taxon>
        <taxon>Pentapetalae</taxon>
        <taxon>rosids</taxon>
        <taxon>malvids</taxon>
        <taxon>Myrtales</taxon>
        <taxon>Melastomataceae</taxon>
        <taxon>Melastomatoideae</taxon>
        <taxon>Melastomateae</taxon>
        <taxon>Melastoma</taxon>
    </lineage>
</organism>
<reference evidence="2" key="1">
    <citation type="journal article" date="2023" name="Front. Plant Sci.">
        <title>Chromosomal-level genome assembly of Melastoma candidum provides insights into trichome evolution.</title>
        <authorList>
            <person name="Zhong Y."/>
            <person name="Wu W."/>
            <person name="Sun C."/>
            <person name="Zou P."/>
            <person name="Liu Y."/>
            <person name="Dai S."/>
            <person name="Zhou R."/>
        </authorList>
    </citation>
    <scope>NUCLEOTIDE SEQUENCE [LARGE SCALE GENOMIC DNA]</scope>
</reference>
<gene>
    <name evidence="1" type="ORF">MLD38_014149</name>
</gene>
<accession>A0ACB9RBS7</accession>
<proteinExistence type="predicted"/>
<dbReference type="EMBL" id="CM042883">
    <property type="protein sequence ID" value="KAI4376380.1"/>
    <property type="molecule type" value="Genomic_DNA"/>
</dbReference>
<comment type="caution">
    <text evidence="1">The sequence shown here is derived from an EMBL/GenBank/DDBJ whole genome shotgun (WGS) entry which is preliminary data.</text>
</comment>